<dbReference type="EMBL" id="JAKKPZ010000003">
    <property type="protein sequence ID" value="KAI1723420.1"/>
    <property type="molecule type" value="Genomic_DNA"/>
</dbReference>
<comment type="caution">
    <text evidence="3">The sequence shown here is derived from an EMBL/GenBank/DDBJ whole genome shotgun (WGS) entry which is preliminary data.</text>
</comment>
<dbReference type="InterPro" id="IPR052830">
    <property type="entry name" value="RCC1_domain-containing"/>
</dbReference>
<dbReference type="InterPro" id="IPR009091">
    <property type="entry name" value="RCC1/BLIP-II"/>
</dbReference>
<organism evidence="3 4">
    <name type="scientific">Ditylenchus destructor</name>
    <dbReference type="NCBI Taxonomy" id="166010"/>
    <lineage>
        <taxon>Eukaryota</taxon>
        <taxon>Metazoa</taxon>
        <taxon>Ecdysozoa</taxon>
        <taxon>Nematoda</taxon>
        <taxon>Chromadorea</taxon>
        <taxon>Rhabditida</taxon>
        <taxon>Tylenchina</taxon>
        <taxon>Tylenchomorpha</taxon>
        <taxon>Sphaerularioidea</taxon>
        <taxon>Anguinidae</taxon>
        <taxon>Anguininae</taxon>
        <taxon>Ditylenchus</taxon>
    </lineage>
</organism>
<dbReference type="PROSITE" id="PS50012">
    <property type="entry name" value="RCC1_3"/>
    <property type="match status" value="1"/>
</dbReference>
<dbReference type="InterPro" id="IPR000408">
    <property type="entry name" value="Reg_chr_condens"/>
</dbReference>
<dbReference type="Gene3D" id="2.130.10.30">
    <property type="entry name" value="Regulator of chromosome condensation 1/beta-lactamase-inhibitor protein II"/>
    <property type="match status" value="1"/>
</dbReference>
<dbReference type="Pfam" id="PF00415">
    <property type="entry name" value="RCC1"/>
    <property type="match status" value="1"/>
</dbReference>
<evidence type="ECO:0000313" key="3">
    <source>
        <dbReference type="EMBL" id="KAI1723420.1"/>
    </source>
</evidence>
<dbReference type="Proteomes" id="UP001201812">
    <property type="component" value="Unassembled WGS sequence"/>
</dbReference>
<feature type="region of interest" description="Disordered" evidence="2">
    <location>
        <begin position="161"/>
        <end position="182"/>
    </location>
</feature>
<keyword evidence="4" id="KW-1185">Reference proteome</keyword>
<sequence>MALKPELSFRKYAYLGFVDVSTKTSLDNVTSFISILDNFSSRRYSFVISNKAAADTVEFTDESIFFFVSKTGAIYAFRKQICAGHDHLVILDDSGKVYTCGSGNHGELGHGSLDSLQNPLLVESFLESGTRIVDIAAGGWHSCALTGYLHNFPIQERTADENDDDDFMEQPHDEEVDKPNPPQRFQFIHQEFRIWNGL</sequence>
<proteinExistence type="predicted"/>
<dbReference type="PRINTS" id="PR00633">
    <property type="entry name" value="RCCNDNSATION"/>
</dbReference>
<evidence type="ECO:0000256" key="1">
    <source>
        <dbReference type="PROSITE-ProRule" id="PRU00235"/>
    </source>
</evidence>
<dbReference type="AlphaFoldDB" id="A0AAD4NAD9"/>
<name>A0AAD4NAD9_9BILA</name>
<accession>A0AAD4NAD9</accession>
<evidence type="ECO:0000256" key="2">
    <source>
        <dbReference type="SAM" id="MobiDB-lite"/>
    </source>
</evidence>
<reference evidence="3" key="1">
    <citation type="submission" date="2022-01" db="EMBL/GenBank/DDBJ databases">
        <title>Genome Sequence Resource for Two Populations of Ditylenchus destructor, the Migratory Endoparasitic Phytonematode.</title>
        <authorList>
            <person name="Zhang H."/>
            <person name="Lin R."/>
            <person name="Xie B."/>
        </authorList>
    </citation>
    <scope>NUCLEOTIDE SEQUENCE</scope>
    <source>
        <strain evidence="3">BazhouSP</strain>
    </source>
</reference>
<dbReference type="PANTHER" id="PTHR46849">
    <property type="entry name" value="RCC1 DOMAIN-CONTAINING PROTEIN 1"/>
    <property type="match status" value="1"/>
</dbReference>
<feature type="compositionally biased region" description="Basic and acidic residues" evidence="2">
    <location>
        <begin position="169"/>
        <end position="178"/>
    </location>
</feature>
<dbReference type="PANTHER" id="PTHR46849:SF1">
    <property type="entry name" value="RCC1 DOMAIN-CONTAINING PROTEIN 1"/>
    <property type="match status" value="1"/>
</dbReference>
<gene>
    <name evidence="3" type="ORF">DdX_03579</name>
</gene>
<evidence type="ECO:0000313" key="4">
    <source>
        <dbReference type="Proteomes" id="UP001201812"/>
    </source>
</evidence>
<protein>
    <submittedName>
        <fullName evidence="3">Regulator of chromosome condensation (RCC1) repeat domain-containing protein</fullName>
    </submittedName>
</protein>
<dbReference type="SUPFAM" id="SSF50985">
    <property type="entry name" value="RCC1/BLIP-II"/>
    <property type="match status" value="1"/>
</dbReference>
<feature type="repeat" description="RCC1" evidence="1">
    <location>
        <begin position="95"/>
        <end position="148"/>
    </location>
</feature>